<evidence type="ECO:0000256" key="1">
    <source>
        <dbReference type="SAM" id="Phobius"/>
    </source>
</evidence>
<evidence type="ECO:0000313" key="3">
    <source>
        <dbReference type="EMBL" id="SIR66205.1"/>
    </source>
</evidence>
<proteinExistence type="predicted"/>
<dbReference type="EMBL" id="FTNR01000001">
    <property type="protein sequence ID" value="SIR66205.1"/>
    <property type="molecule type" value="Genomic_DNA"/>
</dbReference>
<gene>
    <name evidence="3" type="ORF">SAMN05421752_101537</name>
</gene>
<keyword evidence="1" id="KW-1133">Transmembrane helix</keyword>
<organism evidence="3 4">
    <name type="scientific">Natronorubrum thiooxidans</name>
    <dbReference type="NCBI Taxonomy" id="308853"/>
    <lineage>
        <taxon>Archaea</taxon>
        <taxon>Methanobacteriati</taxon>
        <taxon>Methanobacteriota</taxon>
        <taxon>Stenosarchaea group</taxon>
        <taxon>Halobacteria</taxon>
        <taxon>Halobacteriales</taxon>
        <taxon>Natrialbaceae</taxon>
        <taxon>Natronorubrum</taxon>
    </lineage>
</organism>
<keyword evidence="1" id="KW-0472">Membrane</keyword>
<sequence>MTDRPDESVTFETCEQPSAGRGISPVVGLVALLVLTVGLVAVVAVGVGALSLEAGAPTAAFDLTVDSEASAITVEHIGGDPIDVTKLSMTVAIDDEELTKQPPVPFVGASGFDGTPTGPFNSATDPEWRAGERGTVVVADTNEPPIETGDSVTVTLAVDGTRVATLETTAK</sequence>
<evidence type="ECO:0000259" key="2">
    <source>
        <dbReference type="Pfam" id="PF07790"/>
    </source>
</evidence>
<dbReference type="Pfam" id="PF07790">
    <property type="entry name" value="Pilin_N"/>
    <property type="match status" value="1"/>
</dbReference>
<accession>A0A1N7CRY6</accession>
<keyword evidence="4" id="KW-1185">Reference proteome</keyword>
<name>A0A1N7CRY6_9EURY</name>
<dbReference type="InterPro" id="IPR012859">
    <property type="entry name" value="Pilin_N_archaeal"/>
</dbReference>
<feature type="transmembrane region" description="Helical" evidence="1">
    <location>
        <begin position="26"/>
        <end position="50"/>
    </location>
</feature>
<protein>
    <recommendedName>
        <fullName evidence="2">Archaeal Type IV pilin N-terminal domain-containing protein</fullName>
    </recommendedName>
</protein>
<dbReference type="AlphaFoldDB" id="A0A1N7CRY6"/>
<evidence type="ECO:0000313" key="4">
    <source>
        <dbReference type="Proteomes" id="UP000185936"/>
    </source>
</evidence>
<dbReference type="Proteomes" id="UP000185936">
    <property type="component" value="Unassembled WGS sequence"/>
</dbReference>
<dbReference type="RefSeq" id="WP_084776714.1">
    <property type="nucleotide sequence ID" value="NZ_FTNR01000001.1"/>
</dbReference>
<keyword evidence="1" id="KW-0812">Transmembrane</keyword>
<feature type="domain" description="Archaeal Type IV pilin N-terminal" evidence="2">
    <location>
        <begin position="21"/>
        <end position="95"/>
    </location>
</feature>
<dbReference type="STRING" id="308853.SAMN05421752_101537"/>
<reference evidence="4" key="1">
    <citation type="submission" date="2017-01" db="EMBL/GenBank/DDBJ databases">
        <authorList>
            <person name="Varghese N."/>
            <person name="Submissions S."/>
        </authorList>
    </citation>
    <scope>NUCLEOTIDE SEQUENCE [LARGE SCALE GENOMIC DNA]</scope>
    <source>
        <strain evidence="4">type strain: HArc-</strain>
    </source>
</reference>